<protein>
    <submittedName>
        <fullName evidence="1">OLC1v1036227C1</fullName>
    </submittedName>
</protein>
<feature type="non-terminal residue" evidence="1">
    <location>
        <position position="67"/>
    </location>
</feature>
<sequence length="67" mass="7083">GTFGGETRKANSGNKTSGRCSALGFCLNAAYGRITSVYVRVDVKAVDMPLDAVDVFRIPPGHNAPQQ</sequence>
<dbReference type="AlphaFoldDB" id="A0AAV1CVI1"/>
<accession>A0AAV1CVI1</accession>
<dbReference type="Proteomes" id="UP001161247">
    <property type="component" value="Chromosome 3"/>
</dbReference>
<dbReference type="EMBL" id="OX459120">
    <property type="protein sequence ID" value="CAI9099410.1"/>
    <property type="molecule type" value="Genomic_DNA"/>
</dbReference>
<keyword evidence="2" id="KW-1185">Reference proteome</keyword>
<reference evidence="1" key="1">
    <citation type="submission" date="2023-03" db="EMBL/GenBank/DDBJ databases">
        <authorList>
            <person name="Julca I."/>
        </authorList>
    </citation>
    <scope>NUCLEOTIDE SEQUENCE</scope>
</reference>
<proteinExistence type="predicted"/>
<gene>
    <name evidence="1" type="ORF">OLC1_LOCUS9441</name>
</gene>
<feature type="non-terminal residue" evidence="1">
    <location>
        <position position="1"/>
    </location>
</feature>
<organism evidence="1 2">
    <name type="scientific">Oldenlandia corymbosa var. corymbosa</name>
    <dbReference type="NCBI Taxonomy" id="529605"/>
    <lineage>
        <taxon>Eukaryota</taxon>
        <taxon>Viridiplantae</taxon>
        <taxon>Streptophyta</taxon>
        <taxon>Embryophyta</taxon>
        <taxon>Tracheophyta</taxon>
        <taxon>Spermatophyta</taxon>
        <taxon>Magnoliopsida</taxon>
        <taxon>eudicotyledons</taxon>
        <taxon>Gunneridae</taxon>
        <taxon>Pentapetalae</taxon>
        <taxon>asterids</taxon>
        <taxon>lamiids</taxon>
        <taxon>Gentianales</taxon>
        <taxon>Rubiaceae</taxon>
        <taxon>Rubioideae</taxon>
        <taxon>Spermacoceae</taxon>
        <taxon>Hedyotis-Oldenlandia complex</taxon>
        <taxon>Oldenlandia</taxon>
    </lineage>
</organism>
<name>A0AAV1CVI1_OLDCO</name>
<evidence type="ECO:0000313" key="1">
    <source>
        <dbReference type="EMBL" id="CAI9099410.1"/>
    </source>
</evidence>
<evidence type="ECO:0000313" key="2">
    <source>
        <dbReference type="Proteomes" id="UP001161247"/>
    </source>
</evidence>